<dbReference type="AlphaFoldDB" id="F0XBK4"/>
<feature type="zinc finger region" description="C3H1-type" evidence="4">
    <location>
        <begin position="88"/>
        <end position="115"/>
    </location>
</feature>
<dbReference type="CDD" id="cd00590">
    <property type="entry name" value="RRM_SF"/>
    <property type="match status" value="1"/>
</dbReference>
<evidence type="ECO:0000259" key="5">
    <source>
        <dbReference type="PROSITE" id="PS50089"/>
    </source>
</evidence>
<reference evidence="7 8" key="1">
    <citation type="journal article" date="2011" name="Proc. Natl. Acad. Sci. U.S.A.">
        <title>Genome and transcriptome analyses of the mountain pine beetle-fungal symbiont Grosmannia clavigera, a lodgepole pine pathogen.</title>
        <authorList>
            <person name="DiGuistini S."/>
            <person name="Wang Y."/>
            <person name="Liao N.Y."/>
            <person name="Taylor G."/>
            <person name="Tanguay P."/>
            <person name="Feau N."/>
            <person name="Henrissat B."/>
            <person name="Chan S.K."/>
            <person name="Hesse-Orce U."/>
            <person name="Alamouti S.M."/>
            <person name="Tsui C.K.M."/>
            <person name="Docking R.T."/>
            <person name="Levasseur A."/>
            <person name="Haridas S."/>
            <person name="Robertson G."/>
            <person name="Birol I."/>
            <person name="Holt R.A."/>
            <person name="Marra M.A."/>
            <person name="Hamelin R.C."/>
            <person name="Hirst M."/>
            <person name="Jones S.J.M."/>
            <person name="Bohlmann J."/>
            <person name="Breuil C."/>
        </authorList>
    </citation>
    <scope>NUCLEOTIDE SEQUENCE [LARGE SCALE GENOMIC DNA]</scope>
    <source>
        <strain evidence="8">kw1407 / UAMH 11150</strain>
    </source>
</reference>
<dbReference type="EMBL" id="GL629756">
    <property type="protein sequence ID" value="EFX05021.1"/>
    <property type="molecule type" value="Genomic_DNA"/>
</dbReference>
<dbReference type="PANTHER" id="PTHR11224:SF10">
    <property type="entry name" value="IP09428P-RELATED"/>
    <property type="match status" value="1"/>
</dbReference>
<dbReference type="HOGENOM" id="CLU_004235_1_0_1"/>
<dbReference type="GO" id="GO:0061630">
    <property type="term" value="F:ubiquitin protein ligase activity"/>
    <property type="evidence" value="ECO:0007669"/>
    <property type="project" value="InterPro"/>
</dbReference>
<dbReference type="SUPFAM" id="SSF57850">
    <property type="entry name" value="RING/U-box"/>
    <property type="match status" value="1"/>
</dbReference>
<dbReference type="eggNOG" id="KOG1812">
    <property type="taxonomic scope" value="Eukaryota"/>
</dbReference>
<evidence type="ECO:0000256" key="4">
    <source>
        <dbReference type="PROSITE-ProRule" id="PRU00723"/>
    </source>
</evidence>
<dbReference type="Gene3D" id="4.10.1000.10">
    <property type="entry name" value="Zinc finger, CCCH-type"/>
    <property type="match status" value="1"/>
</dbReference>
<dbReference type="InterPro" id="IPR013083">
    <property type="entry name" value="Znf_RING/FYVE/PHD"/>
</dbReference>
<gene>
    <name evidence="7" type="ORF">CMQ_5283</name>
</gene>
<dbReference type="GO" id="GO:0008270">
    <property type="term" value="F:zinc ion binding"/>
    <property type="evidence" value="ECO:0007669"/>
    <property type="project" value="UniProtKB-KW"/>
</dbReference>
<dbReference type="Pfam" id="PF00642">
    <property type="entry name" value="zf-CCCH"/>
    <property type="match status" value="1"/>
</dbReference>
<evidence type="ECO:0000313" key="8">
    <source>
        <dbReference type="Proteomes" id="UP000007796"/>
    </source>
</evidence>
<keyword evidence="2 4" id="KW-0863">Zinc-finger</keyword>
<dbReference type="PROSITE" id="PS50089">
    <property type="entry name" value="ZF_RING_2"/>
    <property type="match status" value="1"/>
</dbReference>
<feature type="domain" description="C3H1-type" evidence="6">
    <location>
        <begin position="88"/>
        <end position="115"/>
    </location>
</feature>
<dbReference type="RefSeq" id="XP_014174503.1">
    <property type="nucleotide sequence ID" value="XM_014319028.1"/>
</dbReference>
<feature type="domain" description="C3H1-type" evidence="6">
    <location>
        <begin position="54"/>
        <end position="81"/>
    </location>
</feature>
<dbReference type="OrthoDB" id="1431934at2759"/>
<evidence type="ECO:0000313" key="7">
    <source>
        <dbReference type="EMBL" id="EFX05021.1"/>
    </source>
</evidence>
<evidence type="ECO:0000259" key="6">
    <source>
        <dbReference type="PROSITE" id="PS50103"/>
    </source>
</evidence>
<dbReference type="STRING" id="655863.F0XBK4"/>
<dbReference type="PANTHER" id="PTHR11224">
    <property type="entry name" value="MAKORIN-RELATED"/>
    <property type="match status" value="1"/>
</dbReference>
<dbReference type="SMART" id="SM00356">
    <property type="entry name" value="ZnF_C3H1"/>
    <property type="match status" value="2"/>
</dbReference>
<dbReference type="InterPro" id="IPR036855">
    <property type="entry name" value="Znf_CCCH_sf"/>
</dbReference>
<dbReference type="InterPro" id="IPR045072">
    <property type="entry name" value="MKRN-like"/>
</dbReference>
<sequence length="740" mass="82869">MGNTVSPPTWEEHDRPFEDRHGHILGEFEDDYELALGEYEIFNRERVHQHIRPTPVRPQCTYYNRGNCLRGMTCRFSHEGTPQQLPAIRAQNPCHFFARGRCRNGATCRFSHNQAEDGEDRKEHDSIETWTRELGGAWVQFGDGATVKDISLPSDFSAVRITNLPNGSSKRSVVAILAEVGLNVPTNAVRIITHLGQEECTAIIKVRDAKFSESACCKLKTYIKLSLDVVSIPVPVPTGSTFHQIDCRQVYCSWHRPTRDAFLDFEQADIAARMHTEFRDGRYTILGSLVGAEAPMVKATEQGSEMWTVKLTGLLATVTEQDITQGFSATDQPSHVDFSQPSYVADTDMDSVMILSMLYEHGPLKRWTLQKQNDGKDKRFKGRATFVDEAHARKAVEVLDGKTLPFHDSGKLSVQLVTSAKFKVSTPVYDVVKGQIDEREKTWKHSFIRFSVTAPHSFHRILKLEGEDRGLIAEAQRDLERIVHGQVMEKDGKKVWFADFTFDKNTYKRLKMIEHDLAIVIIRDVRSTQFRIFGPEARFAEATDALLSIIAETTSTVLRIELTHDYERRWAICGGVEALKSELGNAKVTFDVESGILSVPGSAEDVDLAKTIIASCQEGPMRRAPNSMPDCSVCFCEAENPVRISCNHFYCGLCFTNMCQAQSSGTTAFCIACIGDSGNCRKVVTLLEIQDSVLSETFEDILTALNFTASHPSRLRVQRCSPVQNVSYPPAQAAILPTPE</sequence>
<accession>F0XBK4</accession>
<dbReference type="InParanoid" id="F0XBK4"/>
<dbReference type="Gene3D" id="3.30.40.10">
    <property type="entry name" value="Zinc/RING finger domain, C3HC4 (zinc finger)"/>
    <property type="match status" value="1"/>
</dbReference>
<dbReference type="GO" id="GO:0000209">
    <property type="term" value="P:protein polyubiquitination"/>
    <property type="evidence" value="ECO:0007669"/>
    <property type="project" value="InterPro"/>
</dbReference>
<evidence type="ECO:0000256" key="1">
    <source>
        <dbReference type="ARBA" id="ARBA00022723"/>
    </source>
</evidence>
<organism evidence="8">
    <name type="scientific">Grosmannia clavigera (strain kw1407 / UAMH 11150)</name>
    <name type="common">Blue stain fungus</name>
    <name type="synonym">Graphiocladiella clavigera</name>
    <dbReference type="NCBI Taxonomy" id="655863"/>
    <lineage>
        <taxon>Eukaryota</taxon>
        <taxon>Fungi</taxon>
        <taxon>Dikarya</taxon>
        <taxon>Ascomycota</taxon>
        <taxon>Pezizomycotina</taxon>
        <taxon>Sordariomycetes</taxon>
        <taxon>Sordariomycetidae</taxon>
        <taxon>Ophiostomatales</taxon>
        <taxon>Ophiostomataceae</taxon>
        <taxon>Leptographium</taxon>
    </lineage>
</organism>
<dbReference type="GeneID" id="25978588"/>
<dbReference type="SUPFAM" id="SSF90229">
    <property type="entry name" value="CCCH zinc finger"/>
    <property type="match status" value="1"/>
</dbReference>
<name>F0XBK4_GROCL</name>
<evidence type="ECO:0000256" key="2">
    <source>
        <dbReference type="ARBA" id="ARBA00022771"/>
    </source>
</evidence>
<proteinExistence type="predicted"/>
<keyword evidence="8" id="KW-1185">Reference proteome</keyword>
<dbReference type="InterPro" id="IPR001841">
    <property type="entry name" value="Znf_RING"/>
</dbReference>
<keyword evidence="1 4" id="KW-0479">Metal-binding</keyword>
<feature type="zinc finger region" description="C3H1-type" evidence="4">
    <location>
        <begin position="54"/>
        <end position="81"/>
    </location>
</feature>
<dbReference type="InterPro" id="IPR000571">
    <property type="entry name" value="Znf_CCCH"/>
</dbReference>
<protein>
    <submittedName>
        <fullName evidence="7">Uncharacterized protein</fullName>
    </submittedName>
</protein>
<dbReference type="Proteomes" id="UP000007796">
    <property type="component" value="Unassembled WGS sequence"/>
</dbReference>
<feature type="domain" description="RING-type" evidence="5">
    <location>
        <begin position="631"/>
        <end position="673"/>
    </location>
</feature>
<dbReference type="PROSITE" id="PS50103">
    <property type="entry name" value="ZF_C3H1"/>
    <property type="match status" value="2"/>
</dbReference>
<evidence type="ECO:0000256" key="3">
    <source>
        <dbReference type="ARBA" id="ARBA00022833"/>
    </source>
</evidence>
<keyword evidence="3 4" id="KW-0862">Zinc</keyword>